<evidence type="ECO:0000313" key="2">
    <source>
        <dbReference type="EMBL" id="GAU45974.1"/>
    </source>
</evidence>
<organism evidence="2 3">
    <name type="scientific">Trifolium subterraneum</name>
    <name type="common">Subterranean clover</name>
    <dbReference type="NCBI Taxonomy" id="3900"/>
    <lineage>
        <taxon>Eukaryota</taxon>
        <taxon>Viridiplantae</taxon>
        <taxon>Streptophyta</taxon>
        <taxon>Embryophyta</taxon>
        <taxon>Tracheophyta</taxon>
        <taxon>Spermatophyta</taxon>
        <taxon>Magnoliopsida</taxon>
        <taxon>eudicotyledons</taxon>
        <taxon>Gunneridae</taxon>
        <taxon>Pentapetalae</taxon>
        <taxon>rosids</taxon>
        <taxon>fabids</taxon>
        <taxon>Fabales</taxon>
        <taxon>Fabaceae</taxon>
        <taxon>Papilionoideae</taxon>
        <taxon>50 kb inversion clade</taxon>
        <taxon>NPAAA clade</taxon>
        <taxon>Hologalegina</taxon>
        <taxon>IRL clade</taxon>
        <taxon>Trifolieae</taxon>
        <taxon>Trifolium</taxon>
    </lineage>
</organism>
<accession>A0A2Z6NNN4</accession>
<protein>
    <submittedName>
        <fullName evidence="2">Uncharacterized protein</fullName>
    </submittedName>
</protein>
<feature type="compositionally biased region" description="Basic and acidic residues" evidence="1">
    <location>
        <begin position="146"/>
        <end position="155"/>
    </location>
</feature>
<dbReference type="EMBL" id="DF974166">
    <property type="protein sequence ID" value="GAU45974.1"/>
    <property type="molecule type" value="Genomic_DNA"/>
</dbReference>
<feature type="compositionally biased region" description="Polar residues" evidence="1">
    <location>
        <begin position="94"/>
        <end position="107"/>
    </location>
</feature>
<evidence type="ECO:0000313" key="3">
    <source>
        <dbReference type="Proteomes" id="UP000242715"/>
    </source>
</evidence>
<keyword evidence="3" id="KW-1185">Reference proteome</keyword>
<dbReference type="Proteomes" id="UP000242715">
    <property type="component" value="Unassembled WGS sequence"/>
</dbReference>
<feature type="region of interest" description="Disordered" evidence="1">
    <location>
        <begin position="51"/>
        <end position="168"/>
    </location>
</feature>
<name>A0A2Z6NNN4_TRISU</name>
<sequence>MNPQHKSVPPKQNPSTNSPPPLPQESAAPKSSLEMEDAEFLTWFQETFPGRELPPDFLVPCKDSLLHPRPQSLPRAKPLPWRKSPERLLLRTHLGSQSTDSVSQQRNVLAPQPPQPRPQQMIFPPLDSVSEPRPPRQHKNVLAQPPRRESQEEKVLSPQPRHPRPPPLQQENVLARLLEIESQEEKVLAPPPPPSKCSTQFSSEHRIKDAPSVKIMAAANDAKVGTSATPFAMPEFQRGMSKTTQKRYFSISKNCAGSFHLAVEWGRNLYSGAIRWWPEPSTIDGEENVVVSASLPITEIDDDAASSIENDWDGSRGVDCDRRNKYFDGGGTDEDSDCAGASDEDVGASVLDDAGGGGCDEDGGESDDRRRWWYQMKTVVVMVVGEMKKMLVVSWNHPVVPNVDDPPGCPLVTTQQWYQSRWFDEEFLTNVVRRRVPCAVWQRQYKCSFRLRGSISWY</sequence>
<reference evidence="3" key="1">
    <citation type="journal article" date="2017" name="Front. Plant Sci.">
        <title>Climate Clever Clovers: New Paradigm to Reduce the Environmental Footprint of Ruminants by Breeding Low Methanogenic Forages Utilizing Haplotype Variation.</title>
        <authorList>
            <person name="Kaur P."/>
            <person name="Appels R."/>
            <person name="Bayer P.E."/>
            <person name="Keeble-Gagnere G."/>
            <person name="Wang J."/>
            <person name="Hirakawa H."/>
            <person name="Shirasawa K."/>
            <person name="Vercoe P."/>
            <person name="Stefanova K."/>
            <person name="Durmic Z."/>
            <person name="Nichols P."/>
            <person name="Revell C."/>
            <person name="Isobe S.N."/>
            <person name="Edwards D."/>
            <person name="Erskine W."/>
        </authorList>
    </citation>
    <scope>NUCLEOTIDE SEQUENCE [LARGE SCALE GENOMIC DNA]</scope>
    <source>
        <strain evidence="3">cv. Daliak</strain>
    </source>
</reference>
<gene>
    <name evidence="2" type="ORF">TSUD_401140</name>
</gene>
<proteinExistence type="predicted"/>
<dbReference type="OrthoDB" id="10607401at2759"/>
<feature type="compositionally biased region" description="Acidic residues" evidence="1">
    <location>
        <begin position="331"/>
        <end position="346"/>
    </location>
</feature>
<feature type="region of interest" description="Disordered" evidence="1">
    <location>
        <begin position="1"/>
        <end position="34"/>
    </location>
</feature>
<feature type="region of interest" description="Disordered" evidence="1">
    <location>
        <begin position="329"/>
        <end position="366"/>
    </location>
</feature>
<dbReference type="AlphaFoldDB" id="A0A2Z6NNN4"/>
<evidence type="ECO:0000256" key="1">
    <source>
        <dbReference type="SAM" id="MobiDB-lite"/>
    </source>
</evidence>